<evidence type="ECO:0000313" key="4">
    <source>
        <dbReference type="EMBL" id="RDI42445.1"/>
    </source>
</evidence>
<dbReference type="InterPro" id="IPR001763">
    <property type="entry name" value="Rhodanese-like_dom"/>
</dbReference>
<dbReference type="SUPFAM" id="SSF52821">
    <property type="entry name" value="Rhodanese/Cell cycle control phosphatase"/>
    <property type="match status" value="2"/>
</dbReference>
<dbReference type="CDD" id="cd01448">
    <property type="entry name" value="TST_Repeat_1"/>
    <property type="match status" value="1"/>
</dbReference>
<comment type="caution">
    <text evidence="4">The sequence shown here is derived from an EMBL/GenBank/DDBJ whole genome shotgun (WGS) entry which is preliminary data.</text>
</comment>
<keyword evidence="2" id="KW-0677">Repeat</keyword>
<keyword evidence="4" id="KW-0670">Pyruvate</keyword>
<protein>
    <submittedName>
        <fullName evidence="4">Thiosulfate/3-mercaptopyruvate sulfurtransferase</fullName>
    </submittedName>
</protein>
<keyword evidence="1 4" id="KW-0808">Transferase</keyword>
<feature type="domain" description="Rhodanese" evidence="3">
    <location>
        <begin position="167"/>
        <end position="280"/>
    </location>
</feature>
<evidence type="ECO:0000256" key="1">
    <source>
        <dbReference type="ARBA" id="ARBA00022679"/>
    </source>
</evidence>
<sequence length="294" mass="33403">MPWLINAAQLDKFRKSQKNVVLLDATSHLPVTGRDAREEFLKTHIVGARFLDLDAFHDKESSLPNMLIRDEALISEKMGALGITKEHKVIFYDNSDNHTSCRALWMFKVFGHNPNLLYILDGGYSVWERYGGKIEVGEAKHISSKIYQTNFEAHLIRTLVQMKTNLHHPAEQVVDMRHPVRYAGGPELRQGLRSGHIPGSYSFPYMTMFEADGRFKPMEKIRKQLTGIGVDLHYPVISMCGSGMTASILDFMLDLMGHTEHSLYDGSWAEWGADHLFPGEESLDERPVITCLDK</sequence>
<keyword evidence="5" id="KW-1185">Reference proteome</keyword>
<feature type="domain" description="Rhodanese" evidence="3">
    <location>
        <begin position="16"/>
        <end position="136"/>
    </location>
</feature>
<dbReference type="SMART" id="SM00450">
    <property type="entry name" value="RHOD"/>
    <property type="match status" value="2"/>
</dbReference>
<dbReference type="InterPro" id="IPR045078">
    <property type="entry name" value="TST/MPST-like"/>
</dbReference>
<gene>
    <name evidence="4" type="ORF">C8D86_11548</name>
</gene>
<reference evidence="4 5" key="1">
    <citation type="submission" date="2018-07" db="EMBL/GenBank/DDBJ databases">
        <title>Genomic Encyclopedia of Type Strains, Phase IV (KMG-IV): sequencing the most valuable type-strain genomes for metagenomic binning, comparative biology and taxonomic classification.</title>
        <authorList>
            <person name="Goeker M."/>
        </authorList>
    </citation>
    <scope>NUCLEOTIDE SEQUENCE [LARGE SCALE GENOMIC DNA]</scope>
    <source>
        <strain evidence="4 5">DSM 16500</strain>
    </source>
</reference>
<dbReference type="Proteomes" id="UP000254720">
    <property type="component" value="Unassembled WGS sequence"/>
</dbReference>
<name>A0A370GF51_9COXI</name>
<accession>A0A370GF51</accession>
<dbReference type="AlphaFoldDB" id="A0A370GF51"/>
<proteinExistence type="predicted"/>
<organism evidence="4 5">
    <name type="scientific">Aquicella lusitana</name>
    <dbReference type="NCBI Taxonomy" id="254246"/>
    <lineage>
        <taxon>Bacteria</taxon>
        <taxon>Pseudomonadati</taxon>
        <taxon>Pseudomonadota</taxon>
        <taxon>Gammaproteobacteria</taxon>
        <taxon>Legionellales</taxon>
        <taxon>Coxiellaceae</taxon>
        <taxon>Aquicella</taxon>
    </lineage>
</organism>
<dbReference type="OrthoDB" id="9781034at2"/>
<dbReference type="PANTHER" id="PTHR11364">
    <property type="entry name" value="THIOSULFATE SULFERTANSFERASE"/>
    <property type="match status" value="1"/>
</dbReference>
<dbReference type="Gene3D" id="3.40.250.10">
    <property type="entry name" value="Rhodanese-like domain"/>
    <property type="match status" value="2"/>
</dbReference>
<dbReference type="RefSeq" id="WP_114834711.1">
    <property type="nucleotide sequence ID" value="NZ_LR699114.1"/>
</dbReference>
<dbReference type="InterPro" id="IPR036873">
    <property type="entry name" value="Rhodanese-like_dom_sf"/>
</dbReference>
<dbReference type="GO" id="GO:0004792">
    <property type="term" value="F:thiosulfate-cyanide sulfurtransferase activity"/>
    <property type="evidence" value="ECO:0007669"/>
    <property type="project" value="TreeGrafter"/>
</dbReference>
<dbReference type="PROSITE" id="PS50206">
    <property type="entry name" value="RHODANESE_3"/>
    <property type="match status" value="2"/>
</dbReference>
<dbReference type="EMBL" id="QQAX01000015">
    <property type="protein sequence ID" value="RDI42445.1"/>
    <property type="molecule type" value="Genomic_DNA"/>
</dbReference>
<dbReference type="CDD" id="cd01449">
    <property type="entry name" value="TST_Repeat_2"/>
    <property type="match status" value="1"/>
</dbReference>
<dbReference type="PANTHER" id="PTHR11364:SF27">
    <property type="entry name" value="SULFURTRANSFERASE"/>
    <property type="match status" value="1"/>
</dbReference>
<evidence type="ECO:0000259" key="3">
    <source>
        <dbReference type="PROSITE" id="PS50206"/>
    </source>
</evidence>
<evidence type="ECO:0000313" key="5">
    <source>
        <dbReference type="Proteomes" id="UP000254720"/>
    </source>
</evidence>
<evidence type="ECO:0000256" key="2">
    <source>
        <dbReference type="ARBA" id="ARBA00022737"/>
    </source>
</evidence>
<dbReference type="Pfam" id="PF00581">
    <property type="entry name" value="Rhodanese"/>
    <property type="match status" value="2"/>
</dbReference>